<name>A0A7R9A6D6_9CRUS</name>
<accession>A0A7R9A6D6</accession>
<organism evidence="2">
    <name type="scientific">Darwinula stevensoni</name>
    <dbReference type="NCBI Taxonomy" id="69355"/>
    <lineage>
        <taxon>Eukaryota</taxon>
        <taxon>Metazoa</taxon>
        <taxon>Ecdysozoa</taxon>
        <taxon>Arthropoda</taxon>
        <taxon>Crustacea</taxon>
        <taxon>Oligostraca</taxon>
        <taxon>Ostracoda</taxon>
        <taxon>Podocopa</taxon>
        <taxon>Podocopida</taxon>
        <taxon>Darwinulocopina</taxon>
        <taxon>Darwinuloidea</taxon>
        <taxon>Darwinulidae</taxon>
        <taxon>Darwinula</taxon>
    </lineage>
</organism>
<evidence type="ECO:0000313" key="3">
    <source>
        <dbReference type="Proteomes" id="UP000677054"/>
    </source>
</evidence>
<dbReference type="EMBL" id="CAJPEV010001753">
    <property type="protein sequence ID" value="CAG0894199.1"/>
    <property type="molecule type" value="Genomic_DNA"/>
</dbReference>
<proteinExistence type="predicted"/>
<keyword evidence="1" id="KW-0732">Signal</keyword>
<protein>
    <submittedName>
        <fullName evidence="2">Uncharacterized protein</fullName>
    </submittedName>
</protein>
<dbReference type="AlphaFoldDB" id="A0A7R9A6D6"/>
<feature type="signal peptide" evidence="1">
    <location>
        <begin position="1"/>
        <end position="18"/>
    </location>
</feature>
<reference evidence="2" key="1">
    <citation type="submission" date="2020-11" db="EMBL/GenBank/DDBJ databases">
        <authorList>
            <person name="Tran Van P."/>
        </authorList>
    </citation>
    <scope>NUCLEOTIDE SEQUENCE</scope>
</reference>
<gene>
    <name evidence="2" type="ORF">DSTB1V02_LOCUS8057</name>
</gene>
<feature type="chain" id="PRO_5036402778" evidence="1">
    <location>
        <begin position="19"/>
        <end position="319"/>
    </location>
</feature>
<dbReference type="EMBL" id="LR901270">
    <property type="protein sequence ID" value="CAD7248237.1"/>
    <property type="molecule type" value="Genomic_DNA"/>
</dbReference>
<keyword evidence="3" id="KW-1185">Reference proteome</keyword>
<dbReference type="Proteomes" id="UP000677054">
    <property type="component" value="Unassembled WGS sequence"/>
</dbReference>
<evidence type="ECO:0000313" key="2">
    <source>
        <dbReference type="EMBL" id="CAD7248237.1"/>
    </source>
</evidence>
<sequence>MGIFRVFLLFSLASPLWGQGGCDDPGPTEVGSIRPRLEVTYLRNYGELVIALEQGHHVTAIFNSRLCTGDSEDGDPVMVVPLDPWSRQATTDGTMDFVTFNHQLIDGDGNFVLIAGSAEAATGNATAILVNINTMNASIVQKTTYNCKINEGAYFVQKRYFHPSESLTSYLQLRGALLNGEHVTSVGYGERCSNPFPGYRIAQGGSFHLQFYIQKIGRLRFLSFWIGTDDAGEEYILLEYSSLALFPEDSLNFLSIQMKVRQNGRVEIVNSAYDIQTWENEYPFADPLQCDIDVSVGFYRVPGKIFLQSARSHQTSPYE</sequence>
<evidence type="ECO:0000256" key="1">
    <source>
        <dbReference type="SAM" id="SignalP"/>
    </source>
</evidence>